<sequence>MRRSVKRPDYAAFWHKPAGPPKVSIVKNIIVQYRPIKGNPPWDGFSSKLIKSLASIQIETDKKTIVKKKVEKEKIEDDQKEADADEEKDEEKHDEDDDKETEGKEDGDDLEDDEKKTVDEE</sequence>
<keyword evidence="2" id="KW-1185">Reference proteome</keyword>
<evidence type="ECO:0000313" key="2">
    <source>
        <dbReference type="Proteomes" id="UP000046395"/>
    </source>
</evidence>
<organism evidence="2 3">
    <name type="scientific">Trichuris muris</name>
    <name type="common">Mouse whipworm</name>
    <dbReference type="NCBI Taxonomy" id="70415"/>
    <lineage>
        <taxon>Eukaryota</taxon>
        <taxon>Metazoa</taxon>
        <taxon>Ecdysozoa</taxon>
        <taxon>Nematoda</taxon>
        <taxon>Enoplea</taxon>
        <taxon>Dorylaimia</taxon>
        <taxon>Trichinellida</taxon>
        <taxon>Trichuridae</taxon>
        <taxon>Trichuris</taxon>
    </lineage>
</organism>
<feature type="compositionally biased region" description="Basic and acidic residues" evidence="1">
    <location>
        <begin position="67"/>
        <end position="77"/>
    </location>
</feature>
<dbReference type="WBParaSite" id="TMUE_0000000653.1">
    <property type="protein sequence ID" value="TMUE_0000000653.1"/>
    <property type="gene ID" value="WBGene00285729"/>
</dbReference>
<feature type="region of interest" description="Disordered" evidence="1">
    <location>
        <begin position="67"/>
        <end position="121"/>
    </location>
</feature>
<protein>
    <submittedName>
        <fullName evidence="3">Uncharacterized protein</fullName>
    </submittedName>
</protein>
<evidence type="ECO:0000256" key="1">
    <source>
        <dbReference type="SAM" id="MobiDB-lite"/>
    </source>
</evidence>
<evidence type="ECO:0000313" key="3">
    <source>
        <dbReference type="WBParaSite" id="TMUE_0000000653.1"/>
    </source>
</evidence>
<proteinExistence type="predicted"/>
<dbReference type="AlphaFoldDB" id="A0A5S6Q0A9"/>
<reference evidence="3" key="1">
    <citation type="submission" date="2019-12" db="UniProtKB">
        <authorList>
            <consortium name="WormBaseParasite"/>
        </authorList>
    </citation>
    <scope>IDENTIFICATION</scope>
</reference>
<feature type="region of interest" description="Disordered" evidence="1">
    <location>
        <begin position="1"/>
        <end position="21"/>
    </location>
</feature>
<accession>A0A5S6Q0A9</accession>
<dbReference type="Proteomes" id="UP000046395">
    <property type="component" value="Unassembled WGS sequence"/>
</dbReference>
<name>A0A5S6Q0A9_TRIMR</name>
<feature type="compositionally biased region" description="Acidic residues" evidence="1">
    <location>
        <begin position="78"/>
        <end position="112"/>
    </location>
</feature>